<evidence type="ECO:0000256" key="3">
    <source>
        <dbReference type="ARBA" id="ARBA00022679"/>
    </source>
</evidence>
<accession>A0A368N5I4</accession>
<dbReference type="CDD" id="cd18092">
    <property type="entry name" value="SpoU-like_TrmH"/>
    <property type="match status" value="1"/>
</dbReference>
<evidence type="ECO:0000313" key="10">
    <source>
        <dbReference type="Proteomes" id="UP000252172"/>
    </source>
</evidence>
<keyword evidence="6 7" id="KW-0694">RNA-binding</keyword>
<reference evidence="9 10" key="1">
    <citation type="submission" date="2018-07" db="EMBL/GenBank/DDBJ databases">
        <title>Chryseobacterium lacus sp. nov., isolated from lake water.</title>
        <authorList>
            <person name="Li C.-M."/>
        </authorList>
    </citation>
    <scope>NUCLEOTIDE SEQUENCE [LARGE SCALE GENOMIC DNA]</scope>
    <source>
        <strain evidence="9 10">YLOS41</strain>
    </source>
</reference>
<dbReference type="SUPFAM" id="SSF75217">
    <property type="entry name" value="alpha/beta knot"/>
    <property type="match status" value="1"/>
</dbReference>
<evidence type="ECO:0000259" key="8">
    <source>
        <dbReference type="Pfam" id="PF00588"/>
    </source>
</evidence>
<feature type="binding site" evidence="7">
    <location>
        <position position="153"/>
    </location>
    <ligand>
        <name>S-adenosyl-L-methionine</name>
        <dbReference type="ChEBI" id="CHEBI:59789"/>
    </ligand>
</feature>
<evidence type="ECO:0000313" key="9">
    <source>
        <dbReference type="EMBL" id="RCU44821.1"/>
    </source>
</evidence>
<evidence type="ECO:0000256" key="2">
    <source>
        <dbReference type="ARBA" id="ARBA00022603"/>
    </source>
</evidence>
<dbReference type="GO" id="GO:0000049">
    <property type="term" value="F:tRNA binding"/>
    <property type="evidence" value="ECO:0007669"/>
    <property type="project" value="UniProtKB-UniRule"/>
</dbReference>
<keyword evidence="4 7" id="KW-0949">S-adenosyl-L-methionine</keyword>
<comment type="similarity">
    <text evidence="7">Belongs to the class IV-like SAM-binding methyltransferase superfamily. RNA methyltransferase TrmH family.</text>
</comment>
<sequence length="226" mass="25898">MNQLERVFHHLKPFLTPERCDKINHHSHQSSDFILPVLEDVYQFRNAAAILRSAEACGFHKVIALEKQNVFDPNLTVTKGAETWVEVEKMPPTMETIMQVKKRGYKIVAVSPEKKAVLLPDYTITQPVALIFGTEWEGVTEEILDFADETLAIPMYGFTKSFNVSVAAAICMYEMKQKLISSKLDYLLSEEKRLKLKIRWAVNSIKSGEAILKKILDDSQYEGFQW</sequence>
<keyword evidence="3 7" id="KW-0808">Transferase</keyword>
<dbReference type="RefSeq" id="WP_114302596.1">
    <property type="nucleotide sequence ID" value="NZ_QPIE01000001.1"/>
</dbReference>
<evidence type="ECO:0000256" key="1">
    <source>
        <dbReference type="ARBA" id="ARBA00022555"/>
    </source>
</evidence>
<keyword evidence="1 7" id="KW-0820">tRNA-binding</keyword>
<gene>
    <name evidence="7" type="primary">trmH</name>
    <name evidence="9" type="ORF">DQ356_00980</name>
</gene>
<dbReference type="GO" id="GO:0002938">
    <property type="term" value="P:tRNA guanine ribose methylation"/>
    <property type="evidence" value="ECO:0007669"/>
    <property type="project" value="UniProtKB-UniRule"/>
</dbReference>
<dbReference type="AlphaFoldDB" id="A0A368N5I4"/>
<evidence type="ECO:0000256" key="7">
    <source>
        <dbReference type="HAMAP-Rule" id="MF_02060"/>
    </source>
</evidence>
<dbReference type="GO" id="GO:0141100">
    <property type="term" value="F:tRNA (guanine(18)-2'-O)-methyltransferase activity"/>
    <property type="evidence" value="ECO:0007669"/>
    <property type="project" value="UniProtKB-UniRule"/>
</dbReference>
<keyword evidence="2 7" id="KW-0489">Methyltransferase</keyword>
<dbReference type="PANTHER" id="PTHR43453:SF1">
    <property type="entry name" value="TRNA_RRNA METHYLTRANSFERASE SPOU TYPE DOMAIN-CONTAINING PROTEIN"/>
    <property type="match status" value="1"/>
</dbReference>
<dbReference type="EC" id="2.1.1.34" evidence="7"/>
<proteinExistence type="inferred from homology"/>
<evidence type="ECO:0000256" key="5">
    <source>
        <dbReference type="ARBA" id="ARBA00022694"/>
    </source>
</evidence>
<dbReference type="PANTHER" id="PTHR43453">
    <property type="entry name" value="RRNA METHYLASE-LIKE"/>
    <property type="match status" value="1"/>
</dbReference>
<dbReference type="Pfam" id="PF00588">
    <property type="entry name" value="SpoU_methylase"/>
    <property type="match status" value="1"/>
</dbReference>
<dbReference type="HAMAP" id="MF_02060">
    <property type="entry name" value="tRNA_methyltr_TrmH"/>
    <property type="match status" value="1"/>
</dbReference>
<comment type="caution">
    <text evidence="9">The sequence shown here is derived from an EMBL/GenBank/DDBJ whole genome shotgun (WGS) entry which is preliminary data.</text>
</comment>
<dbReference type="InterPro" id="IPR033671">
    <property type="entry name" value="TrmH"/>
</dbReference>
<evidence type="ECO:0000256" key="6">
    <source>
        <dbReference type="ARBA" id="ARBA00022884"/>
    </source>
</evidence>
<comment type="catalytic activity">
    <reaction evidence="7">
        <text>guanosine(18) in tRNA + S-adenosyl-L-methionine = 2'-O-methylguanosine(18) in tRNA + S-adenosyl-L-homocysteine + H(+)</text>
        <dbReference type="Rhea" id="RHEA:20077"/>
        <dbReference type="Rhea" id="RHEA-COMP:10190"/>
        <dbReference type="Rhea" id="RHEA-COMP:10192"/>
        <dbReference type="ChEBI" id="CHEBI:15378"/>
        <dbReference type="ChEBI" id="CHEBI:57856"/>
        <dbReference type="ChEBI" id="CHEBI:59789"/>
        <dbReference type="ChEBI" id="CHEBI:74269"/>
        <dbReference type="ChEBI" id="CHEBI:74445"/>
        <dbReference type="EC" id="2.1.1.34"/>
    </reaction>
</comment>
<feature type="domain" description="tRNA/rRNA methyltransferase SpoU type" evidence="8">
    <location>
        <begin position="37"/>
        <end position="173"/>
    </location>
</feature>
<organism evidence="9 10">
    <name type="scientific">Chryseobacterium lacus</name>
    <dbReference type="NCBI Taxonomy" id="2058346"/>
    <lineage>
        <taxon>Bacteria</taxon>
        <taxon>Pseudomonadati</taxon>
        <taxon>Bacteroidota</taxon>
        <taxon>Flavobacteriia</taxon>
        <taxon>Flavobacteriales</taxon>
        <taxon>Weeksellaceae</taxon>
        <taxon>Chryseobacterium group</taxon>
        <taxon>Chryseobacterium</taxon>
    </lineage>
</organism>
<dbReference type="Proteomes" id="UP000252172">
    <property type="component" value="Unassembled WGS sequence"/>
</dbReference>
<dbReference type="InterPro" id="IPR029026">
    <property type="entry name" value="tRNA_m1G_MTases_N"/>
</dbReference>
<evidence type="ECO:0000256" key="4">
    <source>
        <dbReference type="ARBA" id="ARBA00022691"/>
    </source>
</evidence>
<keyword evidence="10" id="KW-1185">Reference proteome</keyword>
<comment type="caution">
    <text evidence="7">Lacks conserved residue(s) required for the propagation of feature annotation.</text>
</comment>
<dbReference type="EMBL" id="QPIE01000001">
    <property type="protein sequence ID" value="RCU44821.1"/>
    <property type="molecule type" value="Genomic_DNA"/>
</dbReference>
<dbReference type="OrthoDB" id="9785673at2"/>
<keyword evidence="5 7" id="KW-0819">tRNA processing</keyword>
<dbReference type="Gene3D" id="3.40.1280.10">
    <property type="match status" value="1"/>
</dbReference>
<name>A0A368N5I4_9FLAO</name>
<protein>
    <recommendedName>
        <fullName evidence="7">tRNA (guanosine(18)-2'-O)-methyltransferase</fullName>
        <ecNumber evidence="7">2.1.1.34</ecNumber>
    </recommendedName>
    <alternativeName>
        <fullName evidence="7">tRNA [Gm18] methyltransferase</fullName>
    </alternativeName>
</protein>
<dbReference type="InterPro" id="IPR001537">
    <property type="entry name" value="SpoU_MeTrfase"/>
</dbReference>
<comment type="function">
    <text evidence="7">Catalyzes the 2'-O methylation of guanosine at position 18 in tRNA.</text>
</comment>
<dbReference type="InterPro" id="IPR029028">
    <property type="entry name" value="Alpha/beta_knot_MTases"/>
</dbReference>